<keyword evidence="10" id="KW-1185">Reference proteome</keyword>
<evidence type="ECO:0000256" key="6">
    <source>
        <dbReference type="SAM" id="MobiDB-lite"/>
    </source>
</evidence>
<dbReference type="Pfam" id="PF03734">
    <property type="entry name" value="YkuD"/>
    <property type="match status" value="1"/>
</dbReference>
<protein>
    <submittedName>
        <fullName evidence="9">L,D-transpeptidase</fullName>
        <ecNumber evidence="9">2.-.-.-</ecNumber>
    </submittedName>
</protein>
<dbReference type="GO" id="GO:0016740">
    <property type="term" value="F:transferase activity"/>
    <property type="evidence" value="ECO:0007669"/>
    <property type="project" value="UniProtKB-KW"/>
</dbReference>
<keyword evidence="2 9" id="KW-0808">Transferase</keyword>
<proteinExistence type="predicted"/>
<comment type="caution">
    <text evidence="9">The sequence shown here is derived from an EMBL/GenBank/DDBJ whole genome shotgun (WGS) entry which is preliminary data.</text>
</comment>
<dbReference type="Gene3D" id="2.40.440.10">
    <property type="entry name" value="L,D-transpeptidase catalytic domain-like"/>
    <property type="match status" value="1"/>
</dbReference>
<dbReference type="InterPro" id="IPR038063">
    <property type="entry name" value="Transpep_catalytic_dom"/>
</dbReference>
<gene>
    <name evidence="9" type="ORF">ACFYQT_24720</name>
</gene>
<reference evidence="9 10" key="1">
    <citation type="submission" date="2024-10" db="EMBL/GenBank/DDBJ databases">
        <title>The Natural Products Discovery Center: Release of the First 8490 Sequenced Strains for Exploring Actinobacteria Biosynthetic Diversity.</title>
        <authorList>
            <person name="Kalkreuter E."/>
            <person name="Kautsar S.A."/>
            <person name="Yang D."/>
            <person name="Bader C.D."/>
            <person name="Teijaro C.N."/>
            <person name="Fluegel L."/>
            <person name="Davis C.M."/>
            <person name="Simpson J.R."/>
            <person name="Lauterbach L."/>
            <person name="Steele A.D."/>
            <person name="Gui C."/>
            <person name="Meng S."/>
            <person name="Li G."/>
            <person name="Viehrig K."/>
            <person name="Ye F."/>
            <person name="Su P."/>
            <person name="Kiefer A.F."/>
            <person name="Nichols A."/>
            <person name="Cepeda A.J."/>
            <person name="Yan W."/>
            <person name="Fan B."/>
            <person name="Jiang Y."/>
            <person name="Adhikari A."/>
            <person name="Zheng C.-J."/>
            <person name="Schuster L."/>
            <person name="Cowan T.M."/>
            <person name="Smanski M.J."/>
            <person name="Chevrette M.G."/>
            <person name="De Carvalho L.P.S."/>
            <person name="Shen B."/>
        </authorList>
    </citation>
    <scope>NUCLEOTIDE SEQUENCE [LARGE SCALE GENOMIC DNA]</scope>
    <source>
        <strain evidence="9 10">NPDC005497</strain>
    </source>
</reference>
<evidence type="ECO:0000313" key="10">
    <source>
        <dbReference type="Proteomes" id="UP001601422"/>
    </source>
</evidence>
<feature type="transmembrane region" description="Helical" evidence="7">
    <location>
        <begin position="40"/>
        <end position="61"/>
    </location>
</feature>
<dbReference type="RefSeq" id="WP_361952901.1">
    <property type="nucleotide sequence ID" value="NZ_JBEXVS010000077.1"/>
</dbReference>
<keyword evidence="4" id="KW-0573">Peptidoglycan synthesis</keyword>
<keyword evidence="7" id="KW-0812">Transmembrane</keyword>
<dbReference type="EC" id="2.-.-.-" evidence="9"/>
<evidence type="ECO:0000256" key="7">
    <source>
        <dbReference type="SAM" id="Phobius"/>
    </source>
</evidence>
<evidence type="ECO:0000313" key="9">
    <source>
        <dbReference type="EMBL" id="MFF0006631.1"/>
    </source>
</evidence>
<feature type="region of interest" description="Disordered" evidence="6">
    <location>
        <begin position="64"/>
        <end position="94"/>
    </location>
</feature>
<dbReference type="CDD" id="cd16913">
    <property type="entry name" value="YkuD_like"/>
    <property type="match status" value="1"/>
</dbReference>
<evidence type="ECO:0000256" key="5">
    <source>
        <dbReference type="ARBA" id="ARBA00023316"/>
    </source>
</evidence>
<dbReference type="EMBL" id="JBIAJP010000007">
    <property type="protein sequence ID" value="MFF0006631.1"/>
    <property type="molecule type" value="Genomic_DNA"/>
</dbReference>
<accession>A0ABW6N039</accession>
<sequence>MSDDLTDLLHEVADRHRAAPPVPGQEIRRLAERRGRRRRAAYASGAAAVVLALAGGLAVAFTGHDGARPEPPAAASATAPPRPSPEQPQRATATVDLTQHELVLSGRRLPVSGGTAQHPTPTGRMTVVAKYPERRLPGATVGLGTEYDVAMHWVVELRAADGTTTYLVALAYNEQAPGERDVTRGWIGLRSADAKWCYRLLRPGDVIRVNRTGPAPG</sequence>
<comment type="pathway">
    <text evidence="1">Cell wall biogenesis; peptidoglycan biosynthesis.</text>
</comment>
<evidence type="ECO:0000256" key="1">
    <source>
        <dbReference type="ARBA" id="ARBA00004752"/>
    </source>
</evidence>
<evidence type="ECO:0000259" key="8">
    <source>
        <dbReference type="Pfam" id="PF03734"/>
    </source>
</evidence>
<dbReference type="Proteomes" id="UP001601422">
    <property type="component" value="Unassembled WGS sequence"/>
</dbReference>
<name>A0ABW6N039_9ACTN</name>
<dbReference type="InterPro" id="IPR005490">
    <property type="entry name" value="LD_TPept_cat_dom"/>
</dbReference>
<evidence type="ECO:0000256" key="2">
    <source>
        <dbReference type="ARBA" id="ARBA00022679"/>
    </source>
</evidence>
<keyword evidence="5" id="KW-0961">Cell wall biogenesis/degradation</keyword>
<organism evidence="9 10">
    <name type="scientific">Streptomyces tibetensis</name>
    <dbReference type="NCBI Taxonomy" id="2382123"/>
    <lineage>
        <taxon>Bacteria</taxon>
        <taxon>Bacillati</taxon>
        <taxon>Actinomycetota</taxon>
        <taxon>Actinomycetes</taxon>
        <taxon>Kitasatosporales</taxon>
        <taxon>Streptomycetaceae</taxon>
        <taxon>Streptomyces</taxon>
    </lineage>
</organism>
<dbReference type="SUPFAM" id="SSF141523">
    <property type="entry name" value="L,D-transpeptidase catalytic domain-like"/>
    <property type="match status" value="1"/>
</dbReference>
<keyword evidence="3" id="KW-0133">Cell shape</keyword>
<evidence type="ECO:0000256" key="3">
    <source>
        <dbReference type="ARBA" id="ARBA00022960"/>
    </source>
</evidence>
<evidence type="ECO:0000256" key="4">
    <source>
        <dbReference type="ARBA" id="ARBA00022984"/>
    </source>
</evidence>
<keyword evidence="7" id="KW-1133">Transmembrane helix</keyword>
<keyword evidence="7" id="KW-0472">Membrane</keyword>
<feature type="domain" description="L,D-TPase catalytic" evidence="8">
    <location>
        <begin position="93"/>
        <end position="209"/>
    </location>
</feature>